<dbReference type="SUPFAM" id="SSF82171">
    <property type="entry name" value="DPP6 N-terminal domain-like"/>
    <property type="match status" value="1"/>
</dbReference>
<sequence length="936" mass="103909">MHPNRLLLLFVALCALAIHGRAAADVKRALSHVDFDGWRSISGQVLSRDGRFLTYAYMPQEGDGEVIVRELAGTQEWRAPVGALPPVLMTGSEADPERPPPRRSVNVTLTSDSRFAVANTFPARADTLQALRAGKSGAELPPEGLVIVELATGRAVPIAGVKSLQVPARGGSWLAYLKTEGELVLRELNSAAERSFPGVTEYSFSRDGRTLLFATASATAAENGVFAVTPGDQAPPLVLASGPGRYRKITWNRTQTEAAFLTDRDEAPAPMPRMAVYHWRRGSGAAGRVLPADAPGLPGGWIVSGDAAPAFTYDGNRLLVSTRPALNAPDPRFAALLEEEKIRADLWRWNDDFIPPLQKVQAEKERQRAYVGTLDLASGRFVQLADPTLALLTFNNDGSKAFGLDDRPYRRRIDYDGIYHDLYFVDATSGSRKLLAREVGEKAGVRWSHDNRWLAWYADRQWFVADSRDGSVHPVSQALPFPVHNERHDMPEMPGAYGSAGWSRDGQSLLIYDRFDLWQVFPDGRPARNLTGGFGRLNQIELRLNNLAGNEPEHEIRGIDLDRALTFRGEHQDTRDTGFFRFSSADSAPQRLLWAAKDHRFVGRALEADTLMLTASRFDEFPDILVTDTNFESPRKVTGGGAQLAPFLWGSASLVRYRGPDGQPLSGMLCKPANFDPTRKYPMIVYIYERLSANLHRFFLPAPLAVIEPSFYTSNGYVVLMPDIAYTTGKPGASAYQCVMAAVDAVVAQGFVDENALGLEGHSWGGYETCYILTQTGRFRAAEAGAIVGNMTSASGAIGESSGRSRQFKYEKNQSRIGATLQEAPHLYVENSPVFFAHRVTTPLLILHNDHDDIVPWPQAVEFFLALRRAGKEAYLFNYNDELHSLRRRADQKDFARRMHQFFDHFLKGVPQPAWMSDGIPYLDREEEKLRFRDPP</sequence>
<dbReference type="GO" id="GO:0008236">
    <property type="term" value="F:serine-type peptidase activity"/>
    <property type="evidence" value="ECO:0007669"/>
    <property type="project" value="InterPro"/>
</dbReference>
<evidence type="ECO:0000259" key="2">
    <source>
        <dbReference type="Pfam" id="PF00326"/>
    </source>
</evidence>
<dbReference type="Pfam" id="PF00326">
    <property type="entry name" value="Peptidase_S9"/>
    <property type="match status" value="1"/>
</dbReference>
<accession>A0A4Q1CB89</accession>
<evidence type="ECO:0000313" key="4">
    <source>
        <dbReference type="Proteomes" id="UP000290218"/>
    </source>
</evidence>
<dbReference type="GO" id="GO:0008239">
    <property type="term" value="F:dipeptidyl-peptidase activity"/>
    <property type="evidence" value="ECO:0007669"/>
    <property type="project" value="TreeGrafter"/>
</dbReference>
<dbReference type="OrthoDB" id="108903at2"/>
<dbReference type="AlphaFoldDB" id="A0A4Q1CB89"/>
<dbReference type="InterPro" id="IPR001375">
    <property type="entry name" value="Peptidase_S9_cat"/>
</dbReference>
<comment type="caution">
    <text evidence="3">The sequence shown here is derived from an EMBL/GenBank/DDBJ whole genome shotgun (WGS) entry which is preliminary data.</text>
</comment>
<dbReference type="GO" id="GO:0006508">
    <property type="term" value="P:proteolysis"/>
    <property type="evidence" value="ECO:0007669"/>
    <property type="project" value="InterPro"/>
</dbReference>
<name>A0A4Q1CB89_9BACT</name>
<feature type="chain" id="PRO_5020942401" evidence="1">
    <location>
        <begin position="25"/>
        <end position="936"/>
    </location>
</feature>
<proteinExistence type="predicted"/>
<dbReference type="EMBL" id="SDHX01000001">
    <property type="protein sequence ID" value="RXK56238.1"/>
    <property type="molecule type" value="Genomic_DNA"/>
</dbReference>
<dbReference type="InterPro" id="IPR011042">
    <property type="entry name" value="6-blade_b-propeller_TolB-like"/>
</dbReference>
<keyword evidence="1" id="KW-0732">Signal</keyword>
<organism evidence="3 4">
    <name type="scientific">Oleiharenicola lentus</name>
    <dbReference type="NCBI Taxonomy" id="2508720"/>
    <lineage>
        <taxon>Bacteria</taxon>
        <taxon>Pseudomonadati</taxon>
        <taxon>Verrucomicrobiota</taxon>
        <taxon>Opitutia</taxon>
        <taxon>Opitutales</taxon>
        <taxon>Opitutaceae</taxon>
        <taxon>Oleiharenicola</taxon>
    </lineage>
</organism>
<dbReference type="InterPro" id="IPR029058">
    <property type="entry name" value="AB_hydrolase_fold"/>
</dbReference>
<evidence type="ECO:0000313" key="3">
    <source>
        <dbReference type="EMBL" id="RXK56238.1"/>
    </source>
</evidence>
<dbReference type="PANTHER" id="PTHR11731:SF193">
    <property type="entry name" value="DIPEPTIDYL PEPTIDASE 9"/>
    <property type="match status" value="1"/>
</dbReference>
<evidence type="ECO:0000256" key="1">
    <source>
        <dbReference type="SAM" id="SignalP"/>
    </source>
</evidence>
<keyword evidence="4" id="KW-1185">Reference proteome</keyword>
<gene>
    <name evidence="3" type="ORF">ESB00_10295</name>
</gene>
<dbReference type="Gene3D" id="2.120.10.30">
    <property type="entry name" value="TolB, C-terminal domain"/>
    <property type="match status" value="1"/>
</dbReference>
<feature type="domain" description="Peptidase S9 prolyl oligopeptidase catalytic" evidence="2">
    <location>
        <begin position="729"/>
        <end position="908"/>
    </location>
</feature>
<dbReference type="SUPFAM" id="SSF53474">
    <property type="entry name" value="alpha/beta-Hydrolases"/>
    <property type="match status" value="1"/>
</dbReference>
<dbReference type="InterPro" id="IPR050278">
    <property type="entry name" value="Serine_Prot_S9B/DPPIV"/>
</dbReference>
<dbReference type="Gene3D" id="3.40.50.1820">
    <property type="entry name" value="alpha/beta hydrolase"/>
    <property type="match status" value="1"/>
</dbReference>
<feature type="signal peptide" evidence="1">
    <location>
        <begin position="1"/>
        <end position="24"/>
    </location>
</feature>
<reference evidence="3 4" key="1">
    <citation type="submission" date="2019-01" db="EMBL/GenBank/DDBJ databases">
        <title>Lacunisphaera sp. strain TWA-58.</title>
        <authorList>
            <person name="Chen W.-M."/>
        </authorList>
    </citation>
    <scope>NUCLEOTIDE SEQUENCE [LARGE SCALE GENOMIC DNA]</scope>
    <source>
        <strain evidence="3 4">TWA-58</strain>
    </source>
</reference>
<dbReference type="Proteomes" id="UP000290218">
    <property type="component" value="Unassembled WGS sequence"/>
</dbReference>
<protein>
    <submittedName>
        <fullName evidence="3">S9 family peptidase</fullName>
    </submittedName>
</protein>
<dbReference type="PANTHER" id="PTHR11731">
    <property type="entry name" value="PROTEASE FAMILY S9B,C DIPEPTIDYL-PEPTIDASE IV-RELATED"/>
    <property type="match status" value="1"/>
</dbReference>
<dbReference type="RefSeq" id="WP_129047604.1">
    <property type="nucleotide sequence ID" value="NZ_SDHX01000001.1"/>
</dbReference>